<feature type="region of interest" description="Disordered" evidence="1">
    <location>
        <begin position="1"/>
        <end position="51"/>
    </location>
</feature>
<gene>
    <name evidence="2" type="ORF">OAUR00152_LOCUS42256</name>
</gene>
<protein>
    <submittedName>
        <fullName evidence="2">Uncharacterized protein</fullName>
    </submittedName>
</protein>
<feature type="region of interest" description="Disordered" evidence="1">
    <location>
        <begin position="90"/>
        <end position="110"/>
    </location>
</feature>
<evidence type="ECO:0000256" key="1">
    <source>
        <dbReference type="SAM" id="MobiDB-lite"/>
    </source>
</evidence>
<feature type="compositionally biased region" description="Low complexity" evidence="1">
    <location>
        <begin position="26"/>
        <end position="42"/>
    </location>
</feature>
<evidence type="ECO:0000313" key="2">
    <source>
        <dbReference type="EMBL" id="CAE2289387.1"/>
    </source>
</evidence>
<feature type="compositionally biased region" description="Acidic residues" evidence="1">
    <location>
        <begin position="217"/>
        <end position="227"/>
    </location>
</feature>
<organism evidence="2">
    <name type="scientific">Odontella aurita</name>
    <dbReference type="NCBI Taxonomy" id="265563"/>
    <lineage>
        <taxon>Eukaryota</taxon>
        <taxon>Sar</taxon>
        <taxon>Stramenopiles</taxon>
        <taxon>Ochrophyta</taxon>
        <taxon>Bacillariophyta</taxon>
        <taxon>Mediophyceae</taxon>
        <taxon>Biddulphiophycidae</taxon>
        <taxon>Eupodiscales</taxon>
        <taxon>Odontellaceae</taxon>
        <taxon>Odontella</taxon>
    </lineage>
</organism>
<feature type="compositionally biased region" description="Low complexity" evidence="1">
    <location>
        <begin position="1"/>
        <end position="19"/>
    </location>
</feature>
<feature type="region of interest" description="Disordered" evidence="1">
    <location>
        <begin position="209"/>
        <end position="233"/>
    </location>
</feature>
<feature type="region of interest" description="Disordered" evidence="1">
    <location>
        <begin position="375"/>
        <end position="408"/>
    </location>
</feature>
<sequence>MTRILSSSSSATAAAAAAVARRRRPPAALASRTTSIVSRSTTNPPPRPECGRFFSSASAASAATASAASAKSTVPPRIISRRALDHYLPLHPELARPPPPRSTKKPDDSSWPLPMRIAGYVALALTVPYTLATLVASSSALRDALEGDRPDAKDDRKTGKWLVQLVREYWGVGEGWAYVDWLRNERRVALAEWGGGGSSSVLEWIGVGSSSSNGAGDEGDEGDEVEGEGEHTKEAMSFETELPHLSSAIRNAQVEIERLRHSTLLSRIALDPDGDMGACAERALDGGAPADAGALRKIMAEGGVAAAAGGNVPVAIDFVDEETPAGAMEEEEAFDAMKAIDGEGGGEGEPMADGEHPAAAELRRATHNMSAWHYVPDAPTASNSPASSSSNASPSSSGGSSSSSSAASSADPFAQLRLKELEDKATQLALDLKDPNCTRDMDDMRHELRQVKAEARRLRGWGGTIKGWLGR</sequence>
<feature type="compositionally biased region" description="Low complexity" evidence="1">
    <location>
        <begin position="381"/>
        <end position="408"/>
    </location>
</feature>
<dbReference type="EMBL" id="HBKQ01061947">
    <property type="protein sequence ID" value="CAE2289387.1"/>
    <property type="molecule type" value="Transcribed_RNA"/>
</dbReference>
<name>A0A7S4KB47_9STRA</name>
<dbReference type="AlphaFoldDB" id="A0A7S4KB47"/>
<proteinExistence type="predicted"/>
<reference evidence="2" key="1">
    <citation type="submission" date="2021-01" db="EMBL/GenBank/DDBJ databases">
        <authorList>
            <person name="Corre E."/>
            <person name="Pelletier E."/>
            <person name="Niang G."/>
            <person name="Scheremetjew M."/>
            <person name="Finn R."/>
            <person name="Kale V."/>
            <person name="Holt S."/>
            <person name="Cochrane G."/>
            <person name="Meng A."/>
            <person name="Brown T."/>
            <person name="Cohen L."/>
        </authorList>
    </citation>
    <scope>NUCLEOTIDE SEQUENCE</scope>
    <source>
        <strain evidence="2">Isolate 1302-5</strain>
    </source>
</reference>
<accession>A0A7S4KB47</accession>